<keyword evidence="2" id="KW-0238">DNA-binding</keyword>
<evidence type="ECO:0000256" key="3">
    <source>
        <dbReference type="ARBA" id="ARBA00023163"/>
    </source>
</evidence>
<dbReference type="Pfam" id="PF19361">
    <property type="entry name" value="DUF5937"/>
    <property type="match status" value="1"/>
</dbReference>
<accession>A0ABQ3SEE4</accession>
<dbReference type="InterPro" id="IPR036390">
    <property type="entry name" value="WH_DNA-bd_sf"/>
</dbReference>
<dbReference type="Proteomes" id="UP000613974">
    <property type="component" value="Unassembled WGS sequence"/>
</dbReference>
<protein>
    <submittedName>
        <fullName evidence="5">Transcriptional regulator</fullName>
    </submittedName>
</protein>
<dbReference type="CDD" id="cd00090">
    <property type="entry name" value="HTH_ARSR"/>
    <property type="match status" value="1"/>
</dbReference>
<feature type="domain" description="HTH arsR-type" evidence="4">
    <location>
        <begin position="256"/>
        <end position="326"/>
    </location>
</feature>
<comment type="caution">
    <text evidence="5">The sequence shown here is derived from an EMBL/GenBank/DDBJ whole genome shotgun (WGS) entry which is preliminary data.</text>
</comment>
<dbReference type="SUPFAM" id="SSF46785">
    <property type="entry name" value="Winged helix' DNA-binding domain"/>
    <property type="match status" value="1"/>
</dbReference>
<proteinExistence type="predicted"/>
<dbReference type="RefSeq" id="WP_189743047.1">
    <property type="nucleotide sequence ID" value="NZ_BMRL01000012.1"/>
</dbReference>
<dbReference type="InterPro" id="IPR051011">
    <property type="entry name" value="Metal_resp_trans_reg"/>
</dbReference>
<dbReference type="PANTHER" id="PTHR43132">
    <property type="entry name" value="ARSENICAL RESISTANCE OPERON REPRESSOR ARSR-RELATED"/>
    <property type="match status" value="1"/>
</dbReference>
<evidence type="ECO:0000259" key="4">
    <source>
        <dbReference type="SMART" id="SM00418"/>
    </source>
</evidence>
<evidence type="ECO:0000313" key="6">
    <source>
        <dbReference type="Proteomes" id="UP000613974"/>
    </source>
</evidence>
<dbReference type="PANTHER" id="PTHR43132:SF8">
    <property type="entry name" value="HTH-TYPE TRANSCRIPTIONAL REGULATOR KMTR"/>
    <property type="match status" value="1"/>
</dbReference>
<evidence type="ECO:0000256" key="1">
    <source>
        <dbReference type="ARBA" id="ARBA00023015"/>
    </source>
</evidence>
<gene>
    <name evidence="5" type="ORF">Snoj_02030</name>
</gene>
<dbReference type="GeneID" id="95592655"/>
<name>A0ABQ3SEE4_9ACTN</name>
<keyword evidence="3" id="KW-0804">Transcription</keyword>
<organism evidence="5 6">
    <name type="scientific">Streptomyces nojiriensis</name>
    <dbReference type="NCBI Taxonomy" id="66374"/>
    <lineage>
        <taxon>Bacteria</taxon>
        <taxon>Bacillati</taxon>
        <taxon>Actinomycetota</taxon>
        <taxon>Actinomycetes</taxon>
        <taxon>Kitasatosporales</taxon>
        <taxon>Streptomycetaceae</taxon>
        <taxon>Streptomyces</taxon>
    </lineage>
</organism>
<evidence type="ECO:0000256" key="2">
    <source>
        <dbReference type="ARBA" id="ARBA00023125"/>
    </source>
</evidence>
<reference evidence="6" key="1">
    <citation type="submission" date="2023-07" db="EMBL/GenBank/DDBJ databases">
        <title>Whole genome shotgun sequence of Streptomyces nojiriensis NBRC 13794.</title>
        <authorList>
            <person name="Komaki H."/>
            <person name="Tamura T."/>
        </authorList>
    </citation>
    <scope>NUCLEOTIDE SEQUENCE [LARGE SCALE GENOMIC DNA]</scope>
    <source>
        <strain evidence="6">NBRC 13794</strain>
    </source>
</reference>
<evidence type="ECO:0000313" key="5">
    <source>
        <dbReference type="EMBL" id="GHI66285.1"/>
    </source>
</evidence>
<sequence>MGLHHHFGHEDLLRCRFALSPAWETQEAVRTLNRPDRQGYHLPWLRRIRAAADGLDLRPLWLLMPHRGHSADFIGPPPSGPGVSFEEEIALIRGADPAVAREDIRKSLASTPGALDSDLGRAMLADPARAVRDLADLLERAWSVLIEPHWPRLRALLEADVLFHSRRLAAGGLQALFDGLHPSLAWDAASLTLTIERPTSHHERVLGGQGLLLMPSAFIWPGIAGGFDPPWQPTIVYPARGIGALWTPARESVPDALARLLGRARAEVLCALEEPASTTALAHRLGLAPSTVSAHLGVLRAAGLLISARHGHQVRYERTPLAIALTTGDPAP</sequence>
<dbReference type="InterPro" id="IPR001845">
    <property type="entry name" value="HTH_ArsR_DNA-bd_dom"/>
</dbReference>
<dbReference type="Pfam" id="PF12840">
    <property type="entry name" value="HTH_20"/>
    <property type="match status" value="1"/>
</dbReference>
<dbReference type="EMBL" id="BNEC01000003">
    <property type="protein sequence ID" value="GHI66285.1"/>
    <property type="molecule type" value="Genomic_DNA"/>
</dbReference>
<dbReference type="InterPro" id="IPR036388">
    <property type="entry name" value="WH-like_DNA-bd_sf"/>
</dbReference>
<keyword evidence="6" id="KW-1185">Reference proteome</keyword>
<dbReference type="InterPro" id="IPR011991">
    <property type="entry name" value="ArsR-like_HTH"/>
</dbReference>
<dbReference type="SMART" id="SM00418">
    <property type="entry name" value="HTH_ARSR"/>
    <property type="match status" value="1"/>
</dbReference>
<dbReference type="Gene3D" id="1.10.10.10">
    <property type="entry name" value="Winged helix-like DNA-binding domain superfamily/Winged helix DNA-binding domain"/>
    <property type="match status" value="1"/>
</dbReference>
<keyword evidence="1" id="KW-0805">Transcription regulation</keyword>
<dbReference type="InterPro" id="IPR045981">
    <property type="entry name" value="DUF5937"/>
</dbReference>